<sequence>MIDLVMIEFLVSKFIELLNIVYKQNFIVLEHAVEYFKQLSLQQKRSFAAKWADLDDLIGVGQKYIVQRQEKKTFSYNYIICPQIINNIKEYAMQCMNANIQYLTFQNYQEFRKYIIQYTLEHFDTSNSLYDQKQIKLLLRDYVYEQVYKYIEMLKVEQGTRKLDPNYGYYDDGQR</sequence>
<proteinExistence type="predicted"/>
<protein>
    <submittedName>
        <fullName evidence="1">Hypothetical_protein</fullName>
    </submittedName>
</protein>
<organism evidence="1 2">
    <name type="scientific">Hexamita inflata</name>
    <dbReference type="NCBI Taxonomy" id="28002"/>
    <lineage>
        <taxon>Eukaryota</taxon>
        <taxon>Metamonada</taxon>
        <taxon>Diplomonadida</taxon>
        <taxon>Hexamitidae</taxon>
        <taxon>Hexamitinae</taxon>
        <taxon>Hexamita</taxon>
    </lineage>
</organism>
<reference evidence="1 2" key="1">
    <citation type="submission" date="2024-07" db="EMBL/GenBank/DDBJ databases">
        <authorList>
            <person name="Akdeniz Z."/>
        </authorList>
    </citation>
    <scope>NUCLEOTIDE SEQUENCE [LARGE SCALE GENOMIC DNA]</scope>
</reference>
<gene>
    <name evidence="1" type="ORF">HINF_LOCUS22346</name>
</gene>
<evidence type="ECO:0000313" key="1">
    <source>
        <dbReference type="EMBL" id="CAL6010968.1"/>
    </source>
</evidence>
<comment type="caution">
    <text evidence="1">The sequence shown here is derived from an EMBL/GenBank/DDBJ whole genome shotgun (WGS) entry which is preliminary data.</text>
</comment>
<dbReference type="EMBL" id="CAXDID020000062">
    <property type="protein sequence ID" value="CAL6010968.1"/>
    <property type="molecule type" value="Genomic_DNA"/>
</dbReference>
<dbReference type="Proteomes" id="UP001642409">
    <property type="component" value="Unassembled WGS sequence"/>
</dbReference>
<keyword evidence="2" id="KW-1185">Reference proteome</keyword>
<accession>A0ABP1I9P9</accession>
<evidence type="ECO:0000313" key="2">
    <source>
        <dbReference type="Proteomes" id="UP001642409"/>
    </source>
</evidence>
<name>A0ABP1I9P9_9EUKA</name>